<dbReference type="PANTHER" id="PTHR42923">
    <property type="entry name" value="PROTOPORPHYRINOGEN OXIDASE"/>
    <property type="match status" value="1"/>
</dbReference>
<keyword evidence="2" id="KW-0472">Membrane</keyword>
<accession>A0A316YX14</accession>
<name>A0A316YX14_9BASI</name>
<sequence>MEATMSDDGAEGRQRGRLKVAIVGTGMAGLVAAHRLSREDVEVHLFERGTRLGLDANSISVPADGEDGGDLRVDVPMRSFNAGYYPSLLALYNSLNIAIRPSNYTFSFSSALAPSPWLIYNGRNGLRGLSLPSSIRPSLPPLRTIVRAPHIAVQSIASQFQDVRTYLGLVVTLALSYLQLLVLAFWHHLLGHCSDPSHPITKQPFGEWCLQRRLSLDFVNGVVLSLFSAVMTCQHDAVLACPTSEILSYVAMTFLRSHYQVAEGVQQVEAALTKGLDSDRIHTSTTVKGLHPTNARAKVCLVLETADQETQLMHGFDHVILTTPAHLSASLVESYIDALRARRRVVPAGDDEKKTLVQEEARLETVLGKLLSIRVEDSLVINHTDRSLLPLNRRDWRDLNLASPSYSSSSPPSEDGTDSCEDATLVDSLPILSPMHNKEQQQQDDGMLAKDGRTSPYGGIARHTMATHVVSRLRSKGQLLLQTTNPLPGSTPRPQEVLSASRFQRVMTPPKALLSGLFDWRPSRRRRRSWGDRGALGERLLSIAYACMPVSKWEMVAGELQGGQEGMPGVWFCGSYSYGIPLLEGCVVGSDLVVESILRRTP</sequence>
<protein>
    <submittedName>
        <fullName evidence="3">FAD/NAD(P)-binding domain-containing protein</fullName>
    </submittedName>
</protein>
<keyword evidence="2" id="KW-1133">Transmembrane helix</keyword>
<dbReference type="GO" id="GO:0016491">
    <property type="term" value="F:oxidoreductase activity"/>
    <property type="evidence" value="ECO:0007669"/>
    <property type="project" value="TreeGrafter"/>
</dbReference>
<evidence type="ECO:0000256" key="1">
    <source>
        <dbReference type="SAM" id="MobiDB-lite"/>
    </source>
</evidence>
<feature type="transmembrane region" description="Helical" evidence="2">
    <location>
        <begin position="166"/>
        <end position="186"/>
    </location>
</feature>
<organism evidence="3 4">
    <name type="scientific">Acaromyces ingoldii</name>
    <dbReference type="NCBI Taxonomy" id="215250"/>
    <lineage>
        <taxon>Eukaryota</taxon>
        <taxon>Fungi</taxon>
        <taxon>Dikarya</taxon>
        <taxon>Basidiomycota</taxon>
        <taxon>Ustilaginomycotina</taxon>
        <taxon>Exobasidiomycetes</taxon>
        <taxon>Exobasidiales</taxon>
        <taxon>Cryptobasidiaceae</taxon>
        <taxon>Acaromyces</taxon>
    </lineage>
</organism>
<keyword evidence="4" id="KW-1185">Reference proteome</keyword>
<reference evidence="3 4" key="1">
    <citation type="journal article" date="2018" name="Mol. Biol. Evol.">
        <title>Broad Genomic Sampling Reveals a Smut Pathogenic Ancestry of the Fungal Clade Ustilaginomycotina.</title>
        <authorList>
            <person name="Kijpornyongpan T."/>
            <person name="Mondo S.J."/>
            <person name="Barry K."/>
            <person name="Sandor L."/>
            <person name="Lee J."/>
            <person name="Lipzen A."/>
            <person name="Pangilinan J."/>
            <person name="LaButti K."/>
            <person name="Hainaut M."/>
            <person name="Henrissat B."/>
            <person name="Grigoriev I.V."/>
            <person name="Spatafora J.W."/>
            <person name="Aime M.C."/>
        </authorList>
    </citation>
    <scope>NUCLEOTIDE SEQUENCE [LARGE SCALE GENOMIC DNA]</scope>
    <source>
        <strain evidence="3 4">MCA 4198</strain>
    </source>
</reference>
<feature type="region of interest" description="Disordered" evidence="1">
    <location>
        <begin position="402"/>
        <end position="421"/>
    </location>
</feature>
<dbReference type="RefSeq" id="XP_025381007.1">
    <property type="nucleotide sequence ID" value="XM_025524688.1"/>
</dbReference>
<dbReference type="InterPro" id="IPR036188">
    <property type="entry name" value="FAD/NAD-bd_sf"/>
</dbReference>
<dbReference type="Gene3D" id="3.90.660.20">
    <property type="entry name" value="Protoporphyrinogen oxidase, mitochondrial, domain 2"/>
    <property type="match status" value="1"/>
</dbReference>
<dbReference type="Pfam" id="PF13450">
    <property type="entry name" value="NAD_binding_8"/>
    <property type="match status" value="1"/>
</dbReference>
<dbReference type="InterPro" id="IPR050464">
    <property type="entry name" value="Zeta_carotene_desat/Oxidored"/>
</dbReference>
<dbReference type="OrthoDB" id="1111734at2759"/>
<keyword evidence="2" id="KW-0812">Transmembrane</keyword>
<dbReference type="InParanoid" id="A0A316YX14"/>
<dbReference type="Gene3D" id="3.50.50.60">
    <property type="entry name" value="FAD/NAD(P)-binding domain"/>
    <property type="match status" value="2"/>
</dbReference>
<evidence type="ECO:0000313" key="4">
    <source>
        <dbReference type="Proteomes" id="UP000245768"/>
    </source>
</evidence>
<feature type="compositionally biased region" description="Low complexity" evidence="1">
    <location>
        <begin position="403"/>
        <end position="413"/>
    </location>
</feature>
<dbReference type="STRING" id="215250.A0A316YX14"/>
<dbReference type="SUPFAM" id="SSF51905">
    <property type="entry name" value="FAD/NAD(P)-binding domain"/>
    <property type="match status" value="1"/>
</dbReference>
<dbReference type="EMBL" id="KZ819634">
    <property type="protein sequence ID" value="PWN93809.1"/>
    <property type="molecule type" value="Genomic_DNA"/>
</dbReference>
<dbReference type="Proteomes" id="UP000245768">
    <property type="component" value="Unassembled WGS sequence"/>
</dbReference>
<gene>
    <name evidence="3" type="ORF">FA10DRAFT_299154</name>
</gene>
<dbReference type="AlphaFoldDB" id="A0A316YX14"/>
<dbReference type="PANTHER" id="PTHR42923:SF42">
    <property type="entry name" value="AMINE OXIDASE DOMAIN-CONTAINING PROTEIN"/>
    <property type="match status" value="1"/>
</dbReference>
<evidence type="ECO:0000313" key="3">
    <source>
        <dbReference type="EMBL" id="PWN93809.1"/>
    </source>
</evidence>
<evidence type="ECO:0000256" key="2">
    <source>
        <dbReference type="SAM" id="Phobius"/>
    </source>
</evidence>
<proteinExistence type="predicted"/>
<dbReference type="GeneID" id="37046604"/>